<keyword evidence="1" id="KW-1185">Reference proteome</keyword>
<accession>A0A1I7VLY4</accession>
<dbReference type="AlphaFoldDB" id="A0A1I7VLY4"/>
<evidence type="ECO:0000313" key="1">
    <source>
        <dbReference type="Proteomes" id="UP000095285"/>
    </source>
</evidence>
<reference evidence="1" key="1">
    <citation type="submission" date="2012-04" db="EMBL/GenBank/DDBJ databases">
        <title>The Genome Sequence of Loa loa.</title>
        <authorList>
            <consortium name="The Broad Institute Genome Sequencing Platform"/>
            <consortium name="Broad Institute Genome Sequencing Center for Infectious Disease"/>
            <person name="Nutman T.B."/>
            <person name="Fink D.L."/>
            <person name="Russ C."/>
            <person name="Young S."/>
            <person name="Zeng Q."/>
            <person name="Gargeya S."/>
            <person name="Alvarado L."/>
            <person name="Berlin A."/>
            <person name="Chapman S.B."/>
            <person name="Chen Z."/>
            <person name="Freedman E."/>
            <person name="Gellesch M."/>
            <person name="Goldberg J."/>
            <person name="Griggs A."/>
            <person name="Gujja S."/>
            <person name="Heilman E.R."/>
            <person name="Heiman D."/>
            <person name="Howarth C."/>
            <person name="Mehta T."/>
            <person name="Neiman D."/>
            <person name="Pearson M."/>
            <person name="Roberts A."/>
            <person name="Saif S."/>
            <person name="Shea T."/>
            <person name="Shenoy N."/>
            <person name="Sisk P."/>
            <person name="Stolte C."/>
            <person name="Sykes S."/>
            <person name="White J."/>
            <person name="Yandava C."/>
            <person name="Haas B."/>
            <person name="Henn M.R."/>
            <person name="Nusbaum C."/>
            <person name="Birren B."/>
        </authorList>
    </citation>
    <scope>NUCLEOTIDE SEQUENCE [LARGE SCALE GENOMIC DNA]</scope>
</reference>
<name>A0A1I7VLY4_LOALO</name>
<dbReference type="Proteomes" id="UP000095285">
    <property type="component" value="Unassembled WGS sequence"/>
</dbReference>
<organism evidence="1 2">
    <name type="scientific">Loa loa</name>
    <name type="common">Eye worm</name>
    <name type="synonym">Filaria loa</name>
    <dbReference type="NCBI Taxonomy" id="7209"/>
    <lineage>
        <taxon>Eukaryota</taxon>
        <taxon>Metazoa</taxon>
        <taxon>Ecdysozoa</taxon>
        <taxon>Nematoda</taxon>
        <taxon>Chromadorea</taxon>
        <taxon>Rhabditida</taxon>
        <taxon>Spirurina</taxon>
        <taxon>Spiruromorpha</taxon>
        <taxon>Filarioidea</taxon>
        <taxon>Onchocercidae</taxon>
        <taxon>Loa</taxon>
    </lineage>
</organism>
<proteinExistence type="predicted"/>
<sequence length="251" mass="30012">MEDINCLRNLIGRLQFHGRELQQYDNPRNNPRSVELQISEEVQPNTDQDHVIDGQRQWESLISDQKPKAFTSIRLKLPKYNRSSCVYGRIKLSVFQQRFEMCITPVKNYPGLSPGLIQNRVEEIRKVKFMFRYIPSEHNLADGTTKIIRNNRLDSQIHRINNQQQIITVTITFNREKSTLSERHKLTEWLLIRQVQSEELTGEEIYKWNLYYNEDEKLWRSRRRLEELSENGKHSTHLLRHNPVTKLFILN</sequence>
<protein>
    <submittedName>
        <fullName evidence="2">Uncharacterized protein</fullName>
    </submittedName>
</protein>
<dbReference type="WBParaSite" id="EN70_4013">
    <property type="protein sequence ID" value="EN70_4013"/>
    <property type="gene ID" value="EN70_4013"/>
</dbReference>
<evidence type="ECO:0000313" key="2">
    <source>
        <dbReference type="WBParaSite" id="EN70_4013"/>
    </source>
</evidence>
<reference evidence="2" key="2">
    <citation type="submission" date="2016-11" db="UniProtKB">
        <authorList>
            <consortium name="WormBaseParasite"/>
        </authorList>
    </citation>
    <scope>IDENTIFICATION</scope>
</reference>